<gene>
    <name evidence="2" type="ORF">J2I47_22175</name>
</gene>
<evidence type="ECO:0000313" key="3">
    <source>
        <dbReference type="Proteomes" id="UP000664034"/>
    </source>
</evidence>
<dbReference type="Proteomes" id="UP000664034">
    <property type="component" value="Unassembled WGS sequence"/>
</dbReference>
<accession>A0A939K3I1</accession>
<feature type="chain" id="PRO_5037988969" evidence="1">
    <location>
        <begin position="23"/>
        <end position="303"/>
    </location>
</feature>
<proteinExistence type="predicted"/>
<organism evidence="2 3">
    <name type="scientific">Fibrella rubiginis</name>
    <dbReference type="NCBI Taxonomy" id="2817060"/>
    <lineage>
        <taxon>Bacteria</taxon>
        <taxon>Pseudomonadati</taxon>
        <taxon>Bacteroidota</taxon>
        <taxon>Cytophagia</taxon>
        <taxon>Cytophagales</taxon>
        <taxon>Spirosomataceae</taxon>
        <taxon>Fibrella</taxon>
    </lineage>
</organism>
<dbReference type="InterPro" id="IPR025345">
    <property type="entry name" value="DUF4249"/>
</dbReference>
<protein>
    <submittedName>
        <fullName evidence="2">DUF4249 family protein</fullName>
    </submittedName>
</protein>
<evidence type="ECO:0000256" key="1">
    <source>
        <dbReference type="SAM" id="SignalP"/>
    </source>
</evidence>
<feature type="signal peptide" evidence="1">
    <location>
        <begin position="1"/>
        <end position="22"/>
    </location>
</feature>
<dbReference type="PROSITE" id="PS51257">
    <property type="entry name" value="PROKAR_LIPOPROTEIN"/>
    <property type="match status" value="1"/>
</dbReference>
<sequence>MLNSEMKSIQLSLLLTCLALLAGCDRVITVAPVAYDGVVSIQSLITPGQIATAYVFRTVPYFDASVSSNQLVIRTATVILIDGENRETLRLDSTFNAVRCEYDYYFKGQRLVRPGQAYTLTVQVNGQTFTASASTNQRKATIDSIGYTSSYRDVYGEHEGVLVTFTDPVGVGDYYRYQMNRVIPDTVIRAETVISPCSIGKTTYVQEVGRSVYEDRNTDGTRQQIAVEPAFKHKRGQEAYIKLLTVDRNTFQFYDNLDRQKLAQFNPFVEPVYISKPGQFGAGAIGVFGAYAISDSVRFVYHE</sequence>
<dbReference type="EMBL" id="JAFMYV010000013">
    <property type="protein sequence ID" value="MBO0939277.1"/>
    <property type="molecule type" value="Genomic_DNA"/>
</dbReference>
<name>A0A939K3I1_9BACT</name>
<keyword evidence="1" id="KW-0732">Signal</keyword>
<dbReference type="Pfam" id="PF14054">
    <property type="entry name" value="DUF4249"/>
    <property type="match status" value="1"/>
</dbReference>
<reference evidence="2" key="1">
    <citation type="submission" date="2021-03" db="EMBL/GenBank/DDBJ databases">
        <title>Fibrella sp. HMF5335 genome sequencing and assembly.</title>
        <authorList>
            <person name="Kang H."/>
            <person name="Kim H."/>
            <person name="Bae S."/>
            <person name="Joh K."/>
        </authorList>
    </citation>
    <scope>NUCLEOTIDE SEQUENCE</scope>
    <source>
        <strain evidence="2">HMF5335</strain>
    </source>
</reference>
<evidence type="ECO:0000313" key="2">
    <source>
        <dbReference type="EMBL" id="MBO0939277.1"/>
    </source>
</evidence>
<keyword evidence="3" id="KW-1185">Reference proteome</keyword>
<dbReference type="AlphaFoldDB" id="A0A939K3I1"/>
<comment type="caution">
    <text evidence="2">The sequence shown here is derived from an EMBL/GenBank/DDBJ whole genome shotgun (WGS) entry which is preliminary data.</text>
</comment>